<dbReference type="GO" id="GO:0006401">
    <property type="term" value="P:RNA catabolic process"/>
    <property type="evidence" value="ECO:0000318"/>
    <property type="project" value="GO_Central"/>
</dbReference>
<keyword evidence="2" id="KW-1185">Reference proteome</keyword>
<dbReference type="InterPro" id="IPR013924">
    <property type="entry name" value="RNase_H2_suC"/>
</dbReference>
<dbReference type="InParanoid" id="A0A7M7G0M2"/>
<dbReference type="PANTHER" id="PTHR47063:SF1">
    <property type="entry name" value="RIBONUCLEASE H2 SUBUNIT C"/>
    <property type="match status" value="1"/>
</dbReference>
<dbReference type="AlphaFoldDB" id="A0A7M7G0M2"/>
<dbReference type="EnsemblMetazoa" id="XM_001176091">
    <property type="protein sequence ID" value="XP_001176091"/>
    <property type="gene ID" value="LOC752797"/>
</dbReference>
<dbReference type="OrthoDB" id="6222486at2759"/>
<proteinExistence type="predicted"/>
<name>A0A7M7G0M2_STRPU</name>
<evidence type="ECO:0000313" key="1">
    <source>
        <dbReference type="EnsemblMetazoa" id="XP_001176091"/>
    </source>
</evidence>
<dbReference type="FunCoup" id="A0A7M7G0M2">
    <property type="interactions" value="935"/>
</dbReference>
<organism evidence="1 2">
    <name type="scientific">Strongylocentrotus purpuratus</name>
    <name type="common">Purple sea urchin</name>
    <dbReference type="NCBI Taxonomy" id="7668"/>
    <lineage>
        <taxon>Eukaryota</taxon>
        <taxon>Metazoa</taxon>
        <taxon>Echinodermata</taxon>
        <taxon>Eleutherozoa</taxon>
        <taxon>Echinozoa</taxon>
        <taxon>Echinoidea</taxon>
        <taxon>Euechinoidea</taxon>
        <taxon>Echinacea</taxon>
        <taxon>Camarodonta</taxon>
        <taxon>Echinidea</taxon>
        <taxon>Strongylocentrotidae</taxon>
        <taxon>Strongylocentrotus</taxon>
    </lineage>
</organism>
<dbReference type="Pfam" id="PF08615">
    <property type="entry name" value="RNase_H2_suC"/>
    <property type="match status" value="1"/>
</dbReference>
<dbReference type="RefSeq" id="XP_001176091.1">
    <property type="nucleotide sequence ID" value="XM_001176091.4"/>
</dbReference>
<dbReference type="CDD" id="cd09271">
    <property type="entry name" value="RNase_H2-C"/>
    <property type="match status" value="1"/>
</dbReference>
<sequence length="151" mass="16475">MALCVDGKSLESVGPAALHLMPCTVEGNAEANVSQFFTPAIRQSEESLGTTGQQVSFRGRLLRGHEMPVPEGYKGVILKEPSKPFTEDEDRTLRATHSFEKFTYWNLETAPSTNDTIQRAMAWTSIASALHSPVESDKASLESQSSVTGCR</sequence>
<dbReference type="Proteomes" id="UP000007110">
    <property type="component" value="Unassembled WGS sequence"/>
</dbReference>
<accession>A0A7M7G0M2</accession>
<dbReference type="InterPro" id="IPR052863">
    <property type="entry name" value="RNase_H2_subunit_C"/>
</dbReference>
<dbReference type="KEGG" id="spu:752797"/>
<dbReference type="GO" id="GO:0032299">
    <property type="term" value="C:ribonuclease H2 complex"/>
    <property type="evidence" value="ECO:0000318"/>
    <property type="project" value="GO_Central"/>
</dbReference>
<dbReference type="PANTHER" id="PTHR47063">
    <property type="entry name" value="RIBONUCLEASE H2 SUBUNIT C"/>
    <property type="match status" value="1"/>
</dbReference>
<dbReference type="GeneID" id="752797"/>
<reference evidence="1" key="2">
    <citation type="submission" date="2021-01" db="UniProtKB">
        <authorList>
            <consortium name="EnsemblMetazoa"/>
        </authorList>
    </citation>
    <scope>IDENTIFICATION</scope>
</reference>
<reference evidence="2" key="1">
    <citation type="submission" date="2015-02" db="EMBL/GenBank/DDBJ databases">
        <title>Genome sequencing for Strongylocentrotus purpuratus.</title>
        <authorList>
            <person name="Murali S."/>
            <person name="Liu Y."/>
            <person name="Vee V."/>
            <person name="English A."/>
            <person name="Wang M."/>
            <person name="Skinner E."/>
            <person name="Han Y."/>
            <person name="Muzny D.M."/>
            <person name="Worley K.C."/>
            <person name="Gibbs R.A."/>
        </authorList>
    </citation>
    <scope>NUCLEOTIDE SEQUENCE</scope>
</reference>
<dbReference type="Gene3D" id="2.40.128.680">
    <property type="match status" value="1"/>
</dbReference>
<protein>
    <submittedName>
        <fullName evidence="1">Uncharacterized protein</fullName>
    </submittedName>
</protein>
<dbReference type="CTD" id="84153"/>
<dbReference type="OMA" id="SQFTYWN"/>
<evidence type="ECO:0000313" key="2">
    <source>
        <dbReference type="Proteomes" id="UP000007110"/>
    </source>
</evidence>